<name>A0A1X0I3X5_9MYCO</name>
<proteinExistence type="predicted"/>
<keyword evidence="1" id="KW-0812">Transmembrane</keyword>
<evidence type="ECO:0000313" key="2">
    <source>
        <dbReference type="EMBL" id="ORB34293.1"/>
    </source>
</evidence>
<evidence type="ECO:0000313" key="3">
    <source>
        <dbReference type="Proteomes" id="UP000192513"/>
    </source>
</evidence>
<keyword evidence="1" id="KW-0472">Membrane</keyword>
<protein>
    <recommendedName>
        <fullName evidence="4">Antitermination protein NusB</fullName>
    </recommendedName>
</protein>
<dbReference type="EMBL" id="MVIE01000046">
    <property type="protein sequence ID" value="ORB34293.1"/>
    <property type="molecule type" value="Genomic_DNA"/>
</dbReference>
<dbReference type="Proteomes" id="UP000192513">
    <property type="component" value="Unassembled WGS sequence"/>
</dbReference>
<evidence type="ECO:0000256" key="1">
    <source>
        <dbReference type="SAM" id="Phobius"/>
    </source>
</evidence>
<sequence>MTGTEASLIALFWLTLALVTGLIANNKGHTFWGYFLVTLFVLGPLGLLMALLMARKPDEQSKGSK</sequence>
<comment type="caution">
    <text evidence="2">The sequence shown here is derived from an EMBL/GenBank/DDBJ whole genome shotgun (WGS) entry which is preliminary data.</text>
</comment>
<evidence type="ECO:0008006" key="4">
    <source>
        <dbReference type="Google" id="ProtNLM"/>
    </source>
</evidence>
<keyword evidence="3" id="KW-1185">Reference proteome</keyword>
<reference evidence="2 3" key="1">
    <citation type="submission" date="2017-02" db="EMBL/GenBank/DDBJ databases">
        <title>The new phylogeny of genus Mycobacterium.</title>
        <authorList>
            <person name="Tortoli E."/>
            <person name="Trovato A."/>
            <person name="Cirillo D.M."/>
        </authorList>
    </citation>
    <scope>NUCLEOTIDE SEQUENCE [LARGE SCALE GENOMIC DNA]</scope>
    <source>
        <strain evidence="2 3">DSM 45000</strain>
    </source>
</reference>
<dbReference type="STRING" id="590652.BST39_24395"/>
<gene>
    <name evidence="2" type="ORF">BST39_24395</name>
</gene>
<feature type="transmembrane region" description="Helical" evidence="1">
    <location>
        <begin position="31"/>
        <end position="54"/>
    </location>
</feature>
<accession>A0A1X0I3X5</accession>
<keyword evidence="1" id="KW-1133">Transmembrane helix</keyword>
<dbReference type="AlphaFoldDB" id="A0A1X0I3X5"/>
<organism evidence="2 3">
    <name type="scientific">Mycobacterium paraseoulense</name>
    <dbReference type="NCBI Taxonomy" id="590652"/>
    <lineage>
        <taxon>Bacteria</taxon>
        <taxon>Bacillati</taxon>
        <taxon>Actinomycetota</taxon>
        <taxon>Actinomycetes</taxon>
        <taxon>Mycobacteriales</taxon>
        <taxon>Mycobacteriaceae</taxon>
        <taxon>Mycobacterium</taxon>
    </lineage>
</organism>
<dbReference type="RefSeq" id="WP_083175056.1">
    <property type="nucleotide sequence ID" value="NZ_AP022619.1"/>
</dbReference>